<accession>A0A080M4Y1</accession>
<evidence type="ECO:0000313" key="1">
    <source>
        <dbReference type="EMBL" id="KFB76268.1"/>
    </source>
</evidence>
<dbReference type="STRING" id="1453999.AW06_002690"/>
<gene>
    <name evidence="1" type="ORF">AW06_002690</name>
</gene>
<reference evidence="1" key="1">
    <citation type="submission" date="2014-02" db="EMBL/GenBank/DDBJ databases">
        <title>Expanding our view of genomic diversity in Candidatus Accumulibacter clades.</title>
        <authorList>
            <person name="Skennerton C.T."/>
            <person name="Barr J.J."/>
            <person name="Slater F.R."/>
            <person name="Bond P.L."/>
            <person name="Tyson G.W."/>
        </authorList>
    </citation>
    <scope>NUCLEOTIDE SEQUENCE [LARGE SCALE GENOMIC DNA]</scope>
</reference>
<comment type="caution">
    <text evidence="1">The sequence shown here is derived from an EMBL/GenBank/DDBJ whole genome shotgun (WGS) entry which is preliminary data.</text>
</comment>
<organism evidence="1 2">
    <name type="scientific">Candidatus Accumulibacter cognatus</name>
    <dbReference type="NCBI Taxonomy" id="2954383"/>
    <lineage>
        <taxon>Bacteria</taxon>
        <taxon>Pseudomonadati</taxon>
        <taxon>Pseudomonadota</taxon>
        <taxon>Betaproteobacteria</taxon>
        <taxon>Candidatus Accumulibacter</taxon>
    </lineage>
</organism>
<dbReference type="RefSeq" id="WP_034950194.1">
    <property type="nucleotide sequence ID" value="NZ_JDST02000059.1"/>
</dbReference>
<dbReference type="Proteomes" id="UP000021315">
    <property type="component" value="Unassembled WGS sequence"/>
</dbReference>
<proteinExistence type="predicted"/>
<keyword evidence="2" id="KW-1185">Reference proteome</keyword>
<evidence type="ECO:0000313" key="2">
    <source>
        <dbReference type="Proteomes" id="UP000021315"/>
    </source>
</evidence>
<sequence>MLIRSLSLLQSLLTNSFLLIVGVMAAGSVVAQPVVASADQRYMAQLTGLENNRHYIVRVREGGVTVLTTRAKYPENDVKSGAFGTGRYHDRFAAAYHYAHGGNHTWIGVWNLTTGTCESAIRIAGFEYNAARAFARESSPDRQPDSCPKP</sequence>
<protein>
    <submittedName>
        <fullName evidence="1">Uncharacterized protein</fullName>
    </submittedName>
</protein>
<dbReference type="AlphaFoldDB" id="A0A080M4Y1"/>
<name>A0A080M4Y1_9PROT</name>
<dbReference type="EMBL" id="JDST02000059">
    <property type="protein sequence ID" value="KFB76268.1"/>
    <property type="molecule type" value="Genomic_DNA"/>
</dbReference>